<dbReference type="InterPro" id="IPR021314">
    <property type="entry name" value="DUF2911"/>
</dbReference>
<reference evidence="2 3" key="1">
    <citation type="journal article" date="2013" name="Int. J. Syst. Evol. Microbiol.">
        <title>Marinoscillum luteum sp. nov., isolated from marine sediment.</title>
        <authorList>
            <person name="Cha I.T."/>
            <person name="Park S.J."/>
            <person name="Kim S.J."/>
            <person name="Kim J.G."/>
            <person name="Jung M.Y."/>
            <person name="Shin K.S."/>
            <person name="Kwon K.K."/>
            <person name="Yang S.H."/>
            <person name="Seo Y.S."/>
            <person name="Rhee S.K."/>
        </authorList>
    </citation>
    <scope>NUCLEOTIDE SEQUENCE [LARGE SCALE GENOMIC DNA]</scope>
    <source>
        <strain evidence="2 3">KCTC 23939</strain>
    </source>
</reference>
<gene>
    <name evidence="2" type="ORF">ACHKAR_16590</name>
</gene>
<keyword evidence="3" id="KW-1185">Reference proteome</keyword>
<dbReference type="EMBL" id="JBIPKE010000019">
    <property type="protein sequence ID" value="MFH6985075.1"/>
    <property type="molecule type" value="Genomic_DNA"/>
</dbReference>
<evidence type="ECO:0000313" key="3">
    <source>
        <dbReference type="Proteomes" id="UP001610063"/>
    </source>
</evidence>
<feature type="chain" id="PRO_5047424375" evidence="1">
    <location>
        <begin position="27"/>
        <end position="177"/>
    </location>
</feature>
<organism evidence="2 3">
    <name type="scientific">Marinoscillum luteum</name>
    <dbReference type="NCBI Taxonomy" id="861051"/>
    <lineage>
        <taxon>Bacteria</taxon>
        <taxon>Pseudomonadati</taxon>
        <taxon>Bacteroidota</taxon>
        <taxon>Cytophagia</taxon>
        <taxon>Cytophagales</taxon>
        <taxon>Reichenbachiellaceae</taxon>
        <taxon>Marinoscillum</taxon>
    </lineage>
</organism>
<evidence type="ECO:0000256" key="1">
    <source>
        <dbReference type="SAM" id="SignalP"/>
    </source>
</evidence>
<accession>A0ABW7NBQ8</accession>
<comment type="caution">
    <text evidence="2">The sequence shown here is derived from an EMBL/GenBank/DDBJ whole genome shotgun (WGS) entry which is preliminary data.</text>
</comment>
<sequence>MKQFKTFSNVLLAMAFIWFTSSGLMAQDKDKSKRPSPPAQVTNTVNGTTVTIDYSQPSVKGRTIWGDLVPYGKVWRTGANEATWIEVSADVKIGDKTLPKGKYSMFTIPGEDEWVVIFNSTWDQWGHYNYDKSKDVLRVKATPLKSAKFSEQFIIGLSEDGVVNMDWANLSARFDID</sequence>
<evidence type="ECO:0000313" key="2">
    <source>
        <dbReference type="EMBL" id="MFH6985075.1"/>
    </source>
</evidence>
<keyword evidence="1" id="KW-0732">Signal</keyword>
<proteinExistence type="predicted"/>
<name>A0ABW7NBQ8_9BACT</name>
<dbReference type="Pfam" id="PF11138">
    <property type="entry name" value="DUF2911"/>
    <property type="match status" value="1"/>
</dbReference>
<dbReference type="RefSeq" id="WP_395418532.1">
    <property type="nucleotide sequence ID" value="NZ_JBIPKE010000019.1"/>
</dbReference>
<protein>
    <submittedName>
        <fullName evidence="2">DUF2911 domain-containing protein</fullName>
    </submittedName>
</protein>
<dbReference type="Proteomes" id="UP001610063">
    <property type="component" value="Unassembled WGS sequence"/>
</dbReference>
<feature type="signal peptide" evidence="1">
    <location>
        <begin position="1"/>
        <end position="26"/>
    </location>
</feature>